<feature type="transmembrane region" description="Helical" evidence="1">
    <location>
        <begin position="231"/>
        <end position="252"/>
    </location>
</feature>
<feature type="transmembrane region" description="Helical" evidence="1">
    <location>
        <begin position="130"/>
        <end position="149"/>
    </location>
</feature>
<evidence type="ECO:0000313" key="4">
    <source>
        <dbReference type="Proteomes" id="UP001239462"/>
    </source>
</evidence>
<evidence type="ECO:0000256" key="1">
    <source>
        <dbReference type="SAM" id="Phobius"/>
    </source>
</evidence>
<feature type="domain" description="EamA" evidence="2">
    <location>
        <begin position="3"/>
        <end position="145"/>
    </location>
</feature>
<comment type="caution">
    <text evidence="3">The sequence shown here is derived from an EMBL/GenBank/DDBJ whole genome shotgun (WGS) entry which is preliminary data.</text>
</comment>
<name>A0ABT7PMY4_9BACT</name>
<proteinExistence type="predicted"/>
<protein>
    <submittedName>
        <fullName evidence="3">DMT family transporter</fullName>
    </submittedName>
</protein>
<dbReference type="Gene3D" id="1.10.3730.20">
    <property type="match status" value="1"/>
</dbReference>
<dbReference type="Pfam" id="PF00892">
    <property type="entry name" value="EamA"/>
    <property type="match status" value="1"/>
</dbReference>
<feature type="transmembrane region" description="Helical" evidence="1">
    <location>
        <begin position="31"/>
        <end position="55"/>
    </location>
</feature>
<dbReference type="RefSeq" id="WP_230778177.1">
    <property type="nucleotide sequence ID" value="NZ_CP141221.1"/>
</dbReference>
<accession>A0ABT7PMY4</accession>
<dbReference type="InterPro" id="IPR037185">
    <property type="entry name" value="EmrE-like"/>
</dbReference>
<dbReference type="Proteomes" id="UP001239462">
    <property type="component" value="Unassembled WGS sequence"/>
</dbReference>
<sequence>MLTWMFLSVISALLLGFYDSAKKMAVNKNAVPIVLLCSVSIGAVLYLPLMTVSVITPDLIQADWLRIKSLSWSQHGLVLAKSLLVGASWTLAFTALKHLPLSIGAPIRATSPFWTILIAVSLLGERPRPIQWAGMLIVLFGFWCFTLVGRREGVRFFRDRSVLLMVIATLLGSCSSIYDKWLLQRLEPITLQAWFTVYLVPVMVPLALWWHRASRRGEIRSPDGTPAVFHWRRSIALVSPLLIAADAFYFIALSDPDAMVSVVSVVRRCSVVVALAFGASALSEANFRAKSLCVGVILLGVVILTWKP</sequence>
<dbReference type="InterPro" id="IPR000620">
    <property type="entry name" value="EamA_dom"/>
</dbReference>
<feature type="transmembrane region" description="Helical" evidence="1">
    <location>
        <begin position="258"/>
        <end position="277"/>
    </location>
</feature>
<dbReference type="PANTHER" id="PTHR22911">
    <property type="entry name" value="ACYL-MALONYL CONDENSING ENZYME-RELATED"/>
    <property type="match status" value="1"/>
</dbReference>
<evidence type="ECO:0000313" key="3">
    <source>
        <dbReference type="EMBL" id="MDM4017872.1"/>
    </source>
</evidence>
<dbReference type="EMBL" id="JASZZN010000017">
    <property type="protein sequence ID" value="MDM4017872.1"/>
    <property type="molecule type" value="Genomic_DNA"/>
</dbReference>
<organism evidence="3 4">
    <name type="scientific">Roseiconus lacunae</name>
    <dbReference type="NCBI Taxonomy" id="2605694"/>
    <lineage>
        <taxon>Bacteria</taxon>
        <taxon>Pseudomonadati</taxon>
        <taxon>Planctomycetota</taxon>
        <taxon>Planctomycetia</taxon>
        <taxon>Pirellulales</taxon>
        <taxon>Pirellulaceae</taxon>
        <taxon>Roseiconus</taxon>
    </lineage>
</organism>
<keyword evidence="4" id="KW-1185">Reference proteome</keyword>
<dbReference type="SUPFAM" id="SSF103481">
    <property type="entry name" value="Multidrug resistance efflux transporter EmrE"/>
    <property type="match status" value="1"/>
</dbReference>
<feature type="transmembrane region" description="Helical" evidence="1">
    <location>
        <begin position="289"/>
        <end position="306"/>
    </location>
</feature>
<keyword evidence="1" id="KW-1133">Transmembrane helix</keyword>
<keyword evidence="1" id="KW-0812">Transmembrane</keyword>
<gene>
    <name evidence="3" type="ORF">QTN89_20665</name>
</gene>
<feature type="transmembrane region" description="Helical" evidence="1">
    <location>
        <begin position="76"/>
        <end position="96"/>
    </location>
</feature>
<keyword evidence="1" id="KW-0472">Membrane</keyword>
<feature type="transmembrane region" description="Helical" evidence="1">
    <location>
        <begin position="190"/>
        <end position="210"/>
    </location>
</feature>
<dbReference type="PANTHER" id="PTHR22911:SF137">
    <property type="entry name" value="SOLUTE CARRIER FAMILY 35 MEMBER G2-RELATED"/>
    <property type="match status" value="1"/>
</dbReference>
<reference evidence="3 4" key="1">
    <citation type="submission" date="2023-06" db="EMBL/GenBank/DDBJ databases">
        <title>Roseiconus lacunae JC819 isolated from Gulf of Mannar region, Tamil Nadu.</title>
        <authorList>
            <person name="Pk S."/>
            <person name="Ch S."/>
            <person name="Ch V.R."/>
        </authorList>
    </citation>
    <scope>NUCLEOTIDE SEQUENCE [LARGE SCALE GENOMIC DNA]</scope>
    <source>
        <strain evidence="3 4">JC819</strain>
    </source>
</reference>
<evidence type="ECO:0000259" key="2">
    <source>
        <dbReference type="Pfam" id="PF00892"/>
    </source>
</evidence>
<feature type="transmembrane region" description="Helical" evidence="1">
    <location>
        <begin position="161"/>
        <end position="178"/>
    </location>
</feature>